<dbReference type="Proteomes" id="UP000256964">
    <property type="component" value="Unassembled WGS sequence"/>
</dbReference>
<protein>
    <submittedName>
        <fullName evidence="2">Uncharacterized protein</fullName>
    </submittedName>
</protein>
<feature type="region of interest" description="Disordered" evidence="1">
    <location>
        <begin position="91"/>
        <end position="117"/>
    </location>
</feature>
<sequence>MRLRAMRLANFSCGAVVISTVHTAMLRLHMPRPSTSSLTRLRNNARQISQHANANQDCDCISFRQSYAATALGRVGRDSLASQNSTFKPYEEPHMLIDPHGPGFIPPQLGDQLDDGR</sequence>
<dbReference type="EMBL" id="KZ857455">
    <property type="protein sequence ID" value="RDX44076.1"/>
    <property type="molecule type" value="Genomic_DNA"/>
</dbReference>
<name>A0A371CUY3_9APHY</name>
<evidence type="ECO:0000313" key="3">
    <source>
        <dbReference type="Proteomes" id="UP000256964"/>
    </source>
</evidence>
<proteinExistence type="predicted"/>
<organism evidence="2 3">
    <name type="scientific">Lentinus brumalis</name>
    <dbReference type="NCBI Taxonomy" id="2498619"/>
    <lineage>
        <taxon>Eukaryota</taxon>
        <taxon>Fungi</taxon>
        <taxon>Dikarya</taxon>
        <taxon>Basidiomycota</taxon>
        <taxon>Agaricomycotina</taxon>
        <taxon>Agaricomycetes</taxon>
        <taxon>Polyporales</taxon>
        <taxon>Polyporaceae</taxon>
        <taxon>Lentinus</taxon>
    </lineage>
</organism>
<accession>A0A371CUY3</accession>
<evidence type="ECO:0000256" key="1">
    <source>
        <dbReference type="SAM" id="MobiDB-lite"/>
    </source>
</evidence>
<reference evidence="2 3" key="1">
    <citation type="journal article" date="2018" name="Biotechnol. Biofuels">
        <title>Integrative visual omics of the white-rot fungus Polyporus brumalis exposes the biotechnological potential of its oxidative enzymes for delignifying raw plant biomass.</title>
        <authorList>
            <person name="Miyauchi S."/>
            <person name="Rancon A."/>
            <person name="Drula E."/>
            <person name="Hage H."/>
            <person name="Chaduli D."/>
            <person name="Favel A."/>
            <person name="Grisel S."/>
            <person name="Henrissat B."/>
            <person name="Herpoel-Gimbert I."/>
            <person name="Ruiz-Duenas F.J."/>
            <person name="Chevret D."/>
            <person name="Hainaut M."/>
            <person name="Lin J."/>
            <person name="Wang M."/>
            <person name="Pangilinan J."/>
            <person name="Lipzen A."/>
            <person name="Lesage-Meessen L."/>
            <person name="Navarro D."/>
            <person name="Riley R."/>
            <person name="Grigoriev I.V."/>
            <person name="Zhou S."/>
            <person name="Raouche S."/>
            <person name="Rosso M.N."/>
        </authorList>
    </citation>
    <scope>NUCLEOTIDE SEQUENCE [LARGE SCALE GENOMIC DNA]</scope>
    <source>
        <strain evidence="2 3">BRFM 1820</strain>
    </source>
</reference>
<dbReference type="AlphaFoldDB" id="A0A371CUY3"/>
<evidence type="ECO:0000313" key="2">
    <source>
        <dbReference type="EMBL" id="RDX44076.1"/>
    </source>
</evidence>
<gene>
    <name evidence="2" type="ORF">OH76DRAFT_1409439</name>
</gene>
<keyword evidence="3" id="KW-1185">Reference proteome</keyword>